<feature type="region of interest" description="Disordered" evidence="1">
    <location>
        <begin position="44"/>
        <end position="70"/>
    </location>
</feature>
<protein>
    <submittedName>
        <fullName evidence="2">Uncharacterized protein</fullName>
    </submittedName>
</protein>
<organism evidence="2 3">
    <name type="scientific">Cylindrotheca closterium</name>
    <dbReference type="NCBI Taxonomy" id="2856"/>
    <lineage>
        <taxon>Eukaryota</taxon>
        <taxon>Sar</taxon>
        <taxon>Stramenopiles</taxon>
        <taxon>Ochrophyta</taxon>
        <taxon>Bacillariophyta</taxon>
        <taxon>Bacillariophyceae</taxon>
        <taxon>Bacillariophycidae</taxon>
        <taxon>Bacillariales</taxon>
        <taxon>Bacillariaceae</taxon>
        <taxon>Cylindrotheca</taxon>
    </lineage>
</organism>
<accession>A0AAD2CQJ6</accession>
<sequence>MSGGSSTISDPFYVFEHIFGFRMDDFFLEFGIVSDLFDFGFDDEESSSESGYERQDMRGRGPRAPRVARNPYNGSFYNGVYIKNADEQTIAGPNGLKVLGKIWNVHLLP</sequence>
<evidence type="ECO:0000256" key="1">
    <source>
        <dbReference type="SAM" id="MobiDB-lite"/>
    </source>
</evidence>
<dbReference type="Proteomes" id="UP001295423">
    <property type="component" value="Unassembled WGS sequence"/>
</dbReference>
<evidence type="ECO:0000313" key="2">
    <source>
        <dbReference type="EMBL" id="CAJ1937097.1"/>
    </source>
</evidence>
<comment type="caution">
    <text evidence="2">The sequence shown here is derived from an EMBL/GenBank/DDBJ whole genome shotgun (WGS) entry which is preliminary data.</text>
</comment>
<proteinExistence type="predicted"/>
<dbReference type="EMBL" id="CAKOGP040000602">
    <property type="protein sequence ID" value="CAJ1937097.1"/>
    <property type="molecule type" value="Genomic_DNA"/>
</dbReference>
<reference evidence="2" key="1">
    <citation type="submission" date="2023-08" db="EMBL/GenBank/DDBJ databases">
        <authorList>
            <person name="Audoor S."/>
            <person name="Bilcke G."/>
        </authorList>
    </citation>
    <scope>NUCLEOTIDE SEQUENCE</scope>
</reference>
<evidence type="ECO:0000313" key="3">
    <source>
        <dbReference type="Proteomes" id="UP001295423"/>
    </source>
</evidence>
<gene>
    <name evidence="2" type="ORF">CYCCA115_LOCUS5508</name>
</gene>
<keyword evidence="3" id="KW-1185">Reference proteome</keyword>
<dbReference type="AlphaFoldDB" id="A0AAD2CQJ6"/>
<name>A0AAD2CQJ6_9STRA</name>